<dbReference type="PANTHER" id="PTHR40616">
    <property type="entry name" value="LINALOOL DEHYDRATASE_ISOMERASE DOMAIN-CONTAINING PROTEIN"/>
    <property type="match status" value="1"/>
</dbReference>
<dbReference type="RefSeq" id="WP_379274036.1">
    <property type="nucleotide sequence ID" value="NZ_JBHUGT010000052.1"/>
</dbReference>
<evidence type="ECO:0000313" key="1">
    <source>
        <dbReference type="EMBL" id="MFD2661327.1"/>
    </source>
</evidence>
<protein>
    <submittedName>
        <fullName evidence="1">Uncharacterized protein</fullName>
    </submittedName>
</protein>
<comment type="caution">
    <text evidence="1">The sequence shown here is derived from an EMBL/GenBank/DDBJ whole genome shotgun (WGS) entry which is preliminary data.</text>
</comment>
<keyword evidence="2" id="KW-1185">Reference proteome</keyword>
<gene>
    <name evidence="1" type="ORF">ACFSW5_13820</name>
</gene>
<proteinExistence type="predicted"/>
<dbReference type="EMBL" id="JBHUMY010000013">
    <property type="protein sequence ID" value="MFD2661327.1"/>
    <property type="molecule type" value="Genomic_DNA"/>
</dbReference>
<organism evidence="1 2">
    <name type="scientific">Paenibacillus thailandensis</name>
    <dbReference type="NCBI Taxonomy" id="393250"/>
    <lineage>
        <taxon>Bacteria</taxon>
        <taxon>Bacillati</taxon>
        <taxon>Bacillota</taxon>
        <taxon>Bacilli</taxon>
        <taxon>Bacillales</taxon>
        <taxon>Paenibacillaceae</taxon>
        <taxon>Paenibacillus</taxon>
    </lineage>
</organism>
<sequence length="567" mass="64339">MSTAGVNDHLEASLKEREASYDAAVKLLYIPMTKTYHTALTPESHPYAHCIYSSAAYALDLLESGRQDRAERAIGIVRTLLPLQDAKEDSPTFGVWPYFWEEPLARMKEPDWNYADFVGKKLVLMLKRHGERMDGELKRELAAAIERACRAIVKRDVGPSYTNIAVMGAFVTLAGGETIGRETYVEYGRNRLQRLYDFTLRLGTFVEFNSPTYTPIAIEELDHICRESSDPEANRLAGELLFRAWRMAAEHYHPRTGEWAGPHSRAYAPMLNKDGAAARWFAGIREERIDARSPRCPDTLLPYFRSEEERYFRCPIFDEDETGYQSYATTYMNESFCLGSFSKEMMWHQRRNLIAYADNGGQPAYVQLRFLKDGKDFSSAVFTGAQQRGDIVFGLNMALDYGDWHPVLDPVNGIFHAADLRIRFEIGGYTDGIEIRTEDELGYDAAAIIGEQTVRVKQLAACSDLGMPRMAISRSGQKGTLGIDYVIYEGPSRAFNLHEWSCAAWAFWFAMSDSAERPQAGSLYRDGMLSAWLDRSGKRTEIAIPARPDRISRLYRDNRVSFADEEA</sequence>
<dbReference type="Proteomes" id="UP001597493">
    <property type="component" value="Unassembled WGS sequence"/>
</dbReference>
<accession>A0ABW5QYD6</accession>
<dbReference type="PANTHER" id="PTHR40616:SF1">
    <property type="entry name" value="LINALOOL DEHYDRATASE_ISOMERASE DOMAIN-CONTAINING PROTEIN"/>
    <property type="match status" value="1"/>
</dbReference>
<reference evidence="2" key="1">
    <citation type="journal article" date="2019" name="Int. J. Syst. Evol. Microbiol.">
        <title>The Global Catalogue of Microorganisms (GCM) 10K type strain sequencing project: providing services to taxonomists for standard genome sequencing and annotation.</title>
        <authorList>
            <consortium name="The Broad Institute Genomics Platform"/>
            <consortium name="The Broad Institute Genome Sequencing Center for Infectious Disease"/>
            <person name="Wu L."/>
            <person name="Ma J."/>
        </authorList>
    </citation>
    <scope>NUCLEOTIDE SEQUENCE [LARGE SCALE GENOMIC DNA]</scope>
    <source>
        <strain evidence="2">TISTR 1827</strain>
    </source>
</reference>
<evidence type="ECO:0000313" key="2">
    <source>
        <dbReference type="Proteomes" id="UP001597493"/>
    </source>
</evidence>
<name>A0ABW5QYD6_9BACL</name>